<dbReference type="GO" id="GO:0005524">
    <property type="term" value="F:ATP binding"/>
    <property type="evidence" value="ECO:0007669"/>
    <property type="project" value="UniProtKB-KW"/>
</dbReference>
<dbReference type="EC" id="2.7.7.62" evidence="9"/>
<evidence type="ECO:0000256" key="7">
    <source>
        <dbReference type="ARBA" id="ARBA00007490"/>
    </source>
</evidence>
<dbReference type="InterPro" id="IPR027417">
    <property type="entry name" value="P-loop_NTPase"/>
</dbReference>
<dbReference type="GO" id="GO:0008820">
    <property type="term" value="F:cobinamide phosphate guanylyltransferase activity"/>
    <property type="evidence" value="ECO:0007669"/>
    <property type="project" value="UniProtKB-EC"/>
</dbReference>
<keyword evidence="20" id="KW-1185">Reference proteome</keyword>
<comment type="similarity">
    <text evidence="7">Belongs to the CobU/CobP family.</text>
</comment>
<evidence type="ECO:0000256" key="12">
    <source>
        <dbReference type="ARBA" id="ARBA00022741"/>
    </source>
</evidence>
<dbReference type="InterPro" id="IPR003203">
    <property type="entry name" value="CobU/CobP"/>
</dbReference>
<dbReference type="Proteomes" id="UP001530377">
    <property type="component" value="Unassembled WGS sequence"/>
</dbReference>
<evidence type="ECO:0000313" key="20">
    <source>
        <dbReference type="Proteomes" id="UP001530377"/>
    </source>
</evidence>
<dbReference type="SUPFAM" id="SSF52540">
    <property type="entry name" value="P-loop containing nucleoside triphosphate hydrolases"/>
    <property type="match status" value="1"/>
</dbReference>
<dbReference type="EMBL" id="JALLPB020000395">
    <property type="protein sequence ID" value="KAL3809598.1"/>
    <property type="molecule type" value="Genomic_DNA"/>
</dbReference>
<evidence type="ECO:0000256" key="1">
    <source>
        <dbReference type="ARBA" id="ARBA00000312"/>
    </source>
</evidence>
<evidence type="ECO:0000256" key="3">
    <source>
        <dbReference type="ARBA" id="ARBA00001522"/>
    </source>
</evidence>
<accession>A0ABD3R9H3</accession>
<keyword evidence="15" id="KW-0342">GTP-binding</keyword>
<dbReference type="GO" id="GO:0043752">
    <property type="term" value="F:adenosylcobinamide kinase activity"/>
    <property type="evidence" value="ECO:0007669"/>
    <property type="project" value="UniProtKB-EC"/>
</dbReference>
<proteinExistence type="inferred from homology"/>
<dbReference type="AlphaFoldDB" id="A0ABD3R9H3"/>
<name>A0ABD3R9H3_9STRA</name>
<evidence type="ECO:0000256" key="10">
    <source>
        <dbReference type="ARBA" id="ARBA00022573"/>
    </source>
</evidence>
<keyword evidence="10" id="KW-0169">Cobalamin biosynthesis</keyword>
<evidence type="ECO:0000256" key="15">
    <source>
        <dbReference type="ARBA" id="ARBA00023134"/>
    </source>
</evidence>
<feature type="domain" description="DUF4346" evidence="18">
    <location>
        <begin position="246"/>
        <end position="354"/>
    </location>
</feature>
<evidence type="ECO:0000256" key="13">
    <source>
        <dbReference type="ARBA" id="ARBA00022777"/>
    </source>
</evidence>
<keyword evidence="11" id="KW-0808">Transferase</keyword>
<evidence type="ECO:0000259" key="18">
    <source>
        <dbReference type="Pfam" id="PF14251"/>
    </source>
</evidence>
<dbReference type="Gene3D" id="3.40.50.300">
    <property type="entry name" value="P-loop containing nucleotide triphosphate hydrolases"/>
    <property type="match status" value="1"/>
</dbReference>
<keyword evidence="14" id="KW-0067">ATP-binding</keyword>
<evidence type="ECO:0000256" key="16">
    <source>
        <dbReference type="ARBA" id="ARBA00029570"/>
    </source>
</evidence>
<comment type="catalytic activity">
    <reaction evidence="1">
        <text>adenosylcob(III)inamide + ATP = adenosylcob(III)inamide phosphate + ADP + H(+)</text>
        <dbReference type="Rhea" id="RHEA:15769"/>
        <dbReference type="ChEBI" id="CHEBI:2480"/>
        <dbReference type="ChEBI" id="CHEBI:15378"/>
        <dbReference type="ChEBI" id="CHEBI:30616"/>
        <dbReference type="ChEBI" id="CHEBI:58502"/>
        <dbReference type="ChEBI" id="CHEBI:456216"/>
        <dbReference type="EC" id="2.7.1.156"/>
    </reaction>
</comment>
<sequence length="354" mass="38798">MPATVHLVIGGCRSGKSSYAQSLCEMLRPPDDGNDKCIYVATSGAWDEDFAARVERHRSDRDESRWTTIEEPLYPSVHVDSFRGGRIVLVDCITLWLTNFFVECGAFGGGDDRGVDVDVGVPPRAVGGEALIRIKDEFEKLIAPWDATFVFVTNEIGSGLHAEVRTTREFVDAHGWFNQHVAGMADAVVHMVAGIPNYVKRPTSYSSHSTREYAMSAAGGGGLDPDDLSTRVMLDGSLSTRSLVMDDGGYFVIKVDVKRGVIRATYHPCTKNDDGDICDVHGVKIGCHDNGGDDKGPDPTIAFEGRTAKELTIKIFEKWERARDLVSVGHAAYIGREAQRAEGCLYAGRFYQQD</sequence>
<organism evidence="19 20">
    <name type="scientific">Cyclostephanos tholiformis</name>
    <dbReference type="NCBI Taxonomy" id="382380"/>
    <lineage>
        <taxon>Eukaryota</taxon>
        <taxon>Sar</taxon>
        <taxon>Stramenopiles</taxon>
        <taxon>Ochrophyta</taxon>
        <taxon>Bacillariophyta</taxon>
        <taxon>Coscinodiscophyceae</taxon>
        <taxon>Thalassiosirophycidae</taxon>
        <taxon>Stephanodiscales</taxon>
        <taxon>Stephanodiscaceae</taxon>
        <taxon>Cyclostephanos</taxon>
    </lineage>
</organism>
<evidence type="ECO:0000256" key="4">
    <source>
        <dbReference type="ARBA" id="ARBA00003889"/>
    </source>
</evidence>
<evidence type="ECO:0000256" key="6">
    <source>
        <dbReference type="ARBA" id="ARBA00005159"/>
    </source>
</evidence>
<comment type="caution">
    <text evidence="19">The sequence shown here is derived from an EMBL/GenBank/DDBJ whole genome shotgun (WGS) entry which is preliminary data.</text>
</comment>
<dbReference type="Pfam" id="PF14251">
    <property type="entry name" value="PterinBD-DUF4346"/>
    <property type="match status" value="1"/>
</dbReference>
<dbReference type="PANTHER" id="PTHR34848">
    <property type="match status" value="1"/>
</dbReference>
<evidence type="ECO:0000256" key="9">
    <source>
        <dbReference type="ARBA" id="ARBA00012523"/>
    </source>
</evidence>
<keyword evidence="12" id="KW-0547">Nucleotide-binding</keyword>
<keyword evidence="13" id="KW-0418">Kinase</keyword>
<dbReference type="Pfam" id="PF02283">
    <property type="entry name" value="CobU"/>
    <property type="match status" value="1"/>
</dbReference>
<dbReference type="PANTHER" id="PTHR34848:SF1">
    <property type="entry name" value="BIFUNCTIONAL ADENOSYLCOBALAMIN BIOSYNTHESIS PROTEIN COBU"/>
    <property type="match status" value="1"/>
</dbReference>
<evidence type="ECO:0000256" key="14">
    <source>
        <dbReference type="ARBA" id="ARBA00022840"/>
    </source>
</evidence>
<evidence type="ECO:0000256" key="2">
    <source>
        <dbReference type="ARBA" id="ARBA00000711"/>
    </source>
</evidence>
<dbReference type="GO" id="GO:0005525">
    <property type="term" value="F:GTP binding"/>
    <property type="evidence" value="ECO:0007669"/>
    <property type="project" value="UniProtKB-KW"/>
</dbReference>
<gene>
    <name evidence="19" type="ORF">ACHAXA_005814</name>
</gene>
<reference evidence="19 20" key="1">
    <citation type="submission" date="2024-10" db="EMBL/GenBank/DDBJ databases">
        <title>Updated reference genomes for cyclostephanoid diatoms.</title>
        <authorList>
            <person name="Roberts W.R."/>
            <person name="Alverson A.J."/>
        </authorList>
    </citation>
    <scope>NUCLEOTIDE SEQUENCE [LARGE SCALE GENOMIC DNA]</scope>
    <source>
        <strain evidence="19 20">AJA228-03</strain>
    </source>
</reference>
<comment type="pathway">
    <text evidence="6">Cofactor biosynthesis; adenosylcobalamin biosynthesis; adenosylcobalamin from cob(II)yrinate a,c-diamide: step 5/7.</text>
</comment>
<evidence type="ECO:0000256" key="5">
    <source>
        <dbReference type="ARBA" id="ARBA00004692"/>
    </source>
</evidence>
<evidence type="ECO:0000313" key="19">
    <source>
        <dbReference type="EMBL" id="KAL3809598.1"/>
    </source>
</evidence>
<comment type="function">
    <text evidence="4">Catalyzes ATP-dependent phosphorylation of adenosylcobinamide and addition of GMP to adenosylcobinamide phosphate.</text>
</comment>
<dbReference type="InterPro" id="IPR025595">
    <property type="entry name" value="PterinBD-DUF4346"/>
</dbReference>
<comment type="catalytic activity">
    <reaction evidence="2">
        <text>adenosylcob(III)inamide phosphate + GTP + H(+) = adenosylcob(III)inamide-GDP + diphosphate</text>
        <dbReference type="Rhea" id="RHEA:22712"/>
        <dbReference type="ChEBI" id="CHEBI:15378"/>
        <dbReference type="ChEBI" id="CHEBI:33019"/>
        <dbReference type="ChEBI" id="CHEBI:37565"/>
        <dbReference type="ChEBI" id="CHEBI:58502"/>
        <dbReference type="ChEBI" id="CHEBI:60487"/>
        <dbReference type="EC" id="2.7.7.62"/>
    </reaction>
</comment>
<protein>
    <recommendedName>
        <fullName evidence="16">Adenosylcobinamide kinase</fullName>
        <ecNumber evidence="8">2.7.1.156</ecNumber>
        <ecNumber evidence="9">2.7.7.62</ecNumber>
    </recommendedName>
    <alternativeName>
        <fullName evidence="17">Adenosylcobinamide-phosphate guanylyltransferase</fullName>
    </alternativeName>
</protein>
<dbReference type="EC" id="2.7.1.156" evidence="8"/>
<comment type="pathway">
    <text evidence="5">Cofactor biosynthesis; adenosylcobalamin biosynthesis; adenosylcobalamin from cob(II)yrinate a,c-diamide: step 6/7.</text>
</comment>
<evidence type="ECO:0000256" key="11">
    <source>
        <dbReference type="ARBA" id="ARBA00022679"/>
    </source>
</evidence>
<evidence type="ECO:0000256" key="8">
    <source>
        <dbReference type="ARBA" id="ARBA00012016"/>
    </source>
</evidence>
<comment type="catalytic activity">
    <reaction evidence="3">
        <text>adenosylcob(III)inamide + GTP = adenosylcob(III)inamide phosphate + GDP + H(+)</text>
        <dbReference type="Rhea" id="RHEA:15765"/>
        <dbReference type="ChEBI" id="CHEBI:2480"/>
        <dbReference type="ChEBI" id="CHEBI:15378"/>
        <dbReference type="ChEBI" id="CHEBI:37565"/>
        <dbReference type="ChEBI" id="CHEBI:58189"/>
        <dbReference type="ChEBI" id="CHEBI:58502"/>
        <dbReference type="EC" id="2.7.1.156"/>
    </reaction>
</comment>
<dbReference type="CDD" id="cd00544">
    <property type="entry name" value="CobU"/>
    <property type="match status" value="1"/>
</dbReference>
<evidence type="ECO:0000256" key="17">
    <source>
        <dbReference type="ARBA" id="ARBA00030571"/>
    </source>
</evidence>